<keyword evidence="1" id="KW-0812">Transmembrane</keyword>
<dbReference type="Proteomes" id="UP000004893">
    <property type="component" value="Unassembled WGS sequence"/>
</dbReference>
<proteinExistence type="predicted"/>
<dbReference type="EMBL" id="ABYI02000001">
    <property type="protein sequence ID" value="EEG75953.1"/>
    <property type="molecule type" value="Genomic_DNA"/>
</dbReference>
<dbReference type="HOGENOM" id="CLU_200918_1_0_9"/>
<evidence type="ECO:0000256" key="1">
    <source>
        <dbReference type="SAM" id="Phobius"/>
    </source>
</evidence>
<sequence>MDSTASLGFAGIFLIIIGIAAYFIPTIIAFKKERDNKVSILALNLLLGWSMIGWVVSLVWALKEA</sequence>
<reference evidence="2" key="1">
    <citation type="submission" date="2009-02" db="EMBL/GenBank/DDBJ databases">
        <authorList>
            <person name="Fulton L."/>
            <person name="Clifton S."/>
            <person name="Fulton B."/>
            <person name="Xu J."/>
            <person name="Minx P."/>
            <person name="Pepin K.H."/>
            <person name="Johnson M."/>
            <person name="Bhonagiri V."/>
            <person name="Nash W.E."/>
            <person name="Mardis E.R."/>
            <person name="Wilson R.K."/>
        </authorList>
    </citation>
    <scope>NUCLEOTIDE SEQUENCE [LARGE SCALE GENOMIC DNA]</scope>
    <source>
        <strain evidence="2">DSM 15053</strain>
    </source>
</reference>
<keyword evidence="3" id="KW-1185">Reference proteome</keyword>
<comment type="caution">
    <text evidence="2">The sequence shown here is derived from an EMBL/GenBank/DDBJ whole genome shotgun (WGS) entry which is preliminary data.</text>
</comment>
<dbReference type="AlphaFoldDB" id="C0BVX4"/>
<name>C0BVX4_9FIRM</name>
<feature type="transmembrane region" description="Helical" evidence="1">
    <location>
        <begin position="40"/>
        <end position="62"/>
    </location>
</feature>
<dbReference type="InterPro" id="IPR016410">
    <property type="entry name" value="Phage_imm"/>
</dbReference>
<protein>
    <recommendedName>
        <fullName evidence="4">Superinfection immunity protein</fullName>
    </recommendedName>
</protein>
<feature type="transmembrane region" description="Helical" evidence="1">
    <location>
        <begin position="6"/>
        <end position="28"/>
    </location>
</feature>
<organism evidence="2 3">
    <name type="scientific">[Clostridium] hylemonae DSM 15053</name>
    <dbReference type="NCBI Taxonomy" id="553973"/>
    <lineage>
        <taxon>Bacteria</taxon>
        <taxon>Bacillati</taxon>
        <taxon>Bacillota</taxon>
        <taxon>Clostridia</taxon>
        <taxon>Lachnospirales</taxon>
        <taxon>Lachnospiraceae</taxon>
    </lineage>
</organism>
<dbReference type="OrthoDB" id="9814116at2"/>
<reference evidence="2" key="2">
    <citation type="submission" date="2013-06" db="EMBL/GenBank/DDBJ databases">
        <title>Draft genome sequence of Clostridium hylemonae (DSM 15053).</title>
        <authorList>
            <person name="Sudarsanam P."/>
            <person name="Ley R."/>
            <person name="Guruge J."/>
            <person name="Turnbaugh P.J."/>
            <person name="Mahowald M."/>
            <person name="Liep D."/>
            <person name="Gordon J."/>
        </authorList>
    </citation>
    <scope>NUCLEOTIDE SEQUENCE</scope>
    <source>
        <strain evidence="2">DSM 15053</strain>
    </source>
</reference>
<keyword evidence="1" id="KW-0472">Membrane</keyword>
<dbReference type="eggNOG" id="ENOG5033BAP">
    <property type="taxonomic scope" value="Bacteria"/>
</dbReference>
<keyword evidence="1" id="KW-1133">Transmembrane helix</keyword>
<accession>C0BVX4</accession>
<evidence type="ECO:0000313" key="2">
    <source>
        <dbReference type="EMBL" id="EEG75953.1"/>
    </source>
</evidence>
<dbReference type="STRING" id="553973.CLOHYLEM_03929"/>
<evidence type="ECO:0008006" key="4">
    <source>
        <dbReference type="Google" id="ProtNLM"/>
    </source>
</evidence>
<evidence type="ECO:0000313" key="3">
    <source>
        <dbReference type="Proteomes" id="UP000004893"/>
    </source>
</evidence>
<gene>
    <name evidence="2" type="ORF">CLOHYLEM_03929</name>
</gene>
<dbReference type="Pfam" id="PF14373">
    <property type="entry name" value="Imm_superinfect"/>
    <property type="match status" value="1"/>
</dbReference>
<dbReference type="RefSeq" id="WP_006441257.1">
    <property type="nucleotide sequence ID" value="NZ_CP036524.1"/>
</dbReference>